<evidence type="ECO:0000313" key="1">
    <source>
        <dbReference type="EMBL" id="OMO59997.1"/>
    </source>
</evidence>
<gene>
    <name evidence="1" type="ORF">CCACVL1_24482</name>
</gene>
<reference evidence="1 2" key="1">
    <citation type="submission" date="2013-09" db="EMBL/GenBank/DDBJ databases">
        <title>Corchorus capsularis genome sequencing.</title>
        <authorList>
            <person name="Alam M."/>
            <person name="Haque M.S."/>
            <person name="Islam M.S."/>
            <person name="Emdad E.M."/>
            <person name="Islam M.M."/>
            <person name="Ahmed B."/>
            <person name="Halim A."/>
            <person name="Hossen Q.M.M."/>
            <person name="Hossain M.Z."/>
            <person name="Ahmed R."/>
            <person name="Khan M.M."/>
            <person name="Islam R."/>
            <person name="Rashid M.M."/>
            <person name="Khan S.A."/>
            <person name="Rahman M.S."/>
            <person name="Alam M."/>
        </authorList>
    </citation>
    <scope>NUCLEOTIDE SEQUENCE [LARGE SCALE GENOMIC DNA]</scope>
    <source>
        <strain evidence="2">cv. CVL-1</strain>
        <tissue evidence="1">Whole seedling</tissue>
    </source>
</reference>
<dbReference type="EMBL" id="AWWV01013803">
    <property type="protein sequence ID" value="OMO59997.1"/>
    <property type="molecule type" value="Genomic_DNA"/>
</dbReference>
<dbReference type="STRING" id="210143.A0A1R3GPN4"/>
<accession>A0A1R3GPN4</accession>
<organism evidence="1 2">
    <name type="scientific">Corchorus capsularis</name>
    <name type="common">Jute</name>
    <dbReference type="NCBI Taxonomy" id="210143"/>
    <lineage>
        <taxon>Eukaryota</taxon>
        <taxon>Viridiplantae</taxon>
        <taxon>Streptophyta</taxon>
        <taxon>Embryophyta</taxon>
        <taxon>Tracheophyta</taxon>
        <taxon>Spermatophyta</taxon>
        <taxon>Magnoliopsida</taxon>
        <taxon>eudicotyledons</taxon>
        <taxon>Gunneridae</taxon>
        <taxon>Pentapetalae</taxon>
        <taxon>rosids</taxon>
        <taxon>malvids</taxon>
        <taxon>Malvales</taxon>
        <taxon>Malvaceae</taxon>
        <taxon>Grewioideae</taxon>
        <taxon>Apeibeae</taxon>
        <taxon>Corchorus</taxon>
    </lineage>
</organism>
<dbReference type="OrthoDB" id="1710124at2759"/>
<dbReference type="Proteomes" id="UP000188268">
    <property type="component" value="Unassembled WGS sequence"/>
</dbReference>
<protein>
    <submittedName>
        <fullName evidence="1">Uncharacterized protein</fullName>
    </submittedName>
</protein>
<dbReference type="Gramene" id="OMO59997">
    <property type="protein sequence ID" value="OMO59997"/>
    <property type="gene ID" value="CCACVL1_24482"/>
</dbReference>
<proteinExistence type="predicted"/>
<dbReference type="AlphaFoldDB" id="A0A1R3GPN4"/>
<sequence length="36" mass="3937">MAAAARFKCTLKVAKESSYAPEDRLLRAILGIQVKS</sequence>
<name>A0A1R3GPN4_COCAP</name>
<evidence type="ECO:0000313" key="2">
    <source>
        <dbReference type="Proteomes" id="UP000188268"/>
    </source>
</evidence>
<comment type="caution">
    <text evidence="1">The sequence shown here is derived from an EMBL/GenBank/DDBJ whole genome shotgun (WGS) entry which is preliminary data.</text>
</comment>
<keyword evidence="2" id="KW-1185">Reference proteome</keyword>